<dbReference type="PROSITE" id="PS00903">
    <property type="entry name" value="CYT_DCMP_DEAMINASES_1"/>
    <property type="match status" value="1"/>
</dbReference>
<dbReference type="AlphaFoldDB" id="A0A225DZR0"/>
<comment type="catalytic activity">
    <reaction evidence="11 15">
        <text>cytidine + H2O + H(+) = uridine + NH4(+)</text>
        <dbReference type="Rhea" id="RHEA:16069"/>
        <dbReference type="ChEBI" id="CHEBI:15377"/>
        <dbReference type="ChEBI" id="CHEBI:15378"/>
        <dbReference type="ChEBI" id="CHEBI:16704"/>
        <dbReference type="ChEBI" id="CHEBI:17562"/>
        <dbReference type="ChEBI" id="CHEBI:28938"/>
        <dbReference type="EC" id="3.5.4.5"/>
    </reaction>
</comment>
<dbReference type="CDD" id="cd01283">
    <property type="entry name" value="cytidine_deaminase"/>
    <property type="match status" value="1"/>
</dbReference>
<evidence type="ECO:0000256" key="1">
    <source>
        <dbReference type="ARBA" id="ARBA00001947"/>
    </source>
</evidence>
<evidence type="ECO:0000256" key="11">
    <source>
        <dbReference type="ARBA" id="ARBA00049558"/>
    </source>
</evidence>
<dbReference type="GO" id="GO:0072527">
    <property type="term" value="P:pyrimidine-containing compound metabolic process"/>
    <property type="evidence" value="ECO:0007669"/>
    <property type="project" value="UniProtKB-ARBA"/>
</dbReference>
<comment type="function">
    <text evidence="2 15">This enzyme scavenges exogenous and endogenous cytidine and 2'-deoxycytidine for UMP synthesis.</text>
</comment>
<evidence type="ECO:0000256" key="10">
    <source>
        <dbReference type="ARBA" id="ARBA00049252"/>
    </source>
</evidence>
<evidence type="ECO:0000256" key="7">
    <source>
        <dbReference type="ARBA" id="ARBA00022801"/>
    </source>
</evidence>
<accession>A0A225DZR0</accession>
<feature type="binding site" evidence="14">
    <location>
        <position position="59"/>
    </location>
    <ligand>
        <name>Zn(2+)</name>
        <dbReference type="ChEBI" id="CHEBI:29105"/>
        <note>catalytic</note>
    </ligand>
</feature>
<dbReference type="InterPro" id="IPR050202">
    <property type="entry name" value="Cyt/Deoxycyt_deaminase"/>
</dbReference>
<feature type="active site" description="Proton donor" evidence="12">
    <location>
        <position position="61"/>
    </location>
</feature>
<reference evidence="18" key="1">
    <citation type="submission" date="2017-06" db="EMBL/GenBank/DDBJ databases">
        <title>Genome analysis of Fimbriiglobus ruber SP5, the first member of the order Planctomycetales with confirmed chitinolytic capability.</title>
        <authorList>
            <person name="Ravin N.V."/>
            <person name="Rakitin A.L."/>
            <person name="Ivanova A.A."/>
            <person name="Beletsky A.V."/>
            <person name="Kulichevskaya I.S."/>
            <person name="Mardanov A.V."/>
            <person name="Dedysh S.N."/>
        </authorList>
    </citation>
    <scope>NUCLEOTIDE SEQUENCE [LARGE SCALE GENOMIC DNA]</scope>
    <source>
        <strain evidence="18">SP5</strain>
    </source>
</reference>
<dbReference type="InterPro" id="IPR016192">
    <property type="entry name" value="APOBEC/CMP_deaminase_Zn-bd"/>
</dbReference>
<feature type="domain" description="CMP/dCMP-type deaminase" evidence="16">
    <location>
        <begin position="7"/>
        <end position="133"/>
    </location>
</feature>
<dbReference type="Pfam" id="PF00383">
    <property type="entry name" value="dCMP_cyt_deam_1"/>
    <property type="match status" value="1"/>
</dbReference>
<dbReference type="EMBL" id="NIDE01000005">
    <property type="protein sequence ID" value="OWK41865.1"/>
    <property type="molecule type" value="Genomic_DNA"/>
</dbReference>
<dbReference type="GO" id="GO:0004126">
    <property type="term" value="F:cytidine deaminase activity"/>
    <property type="evidence" value="ECO:0007669"/>
    <property type="project" value="UniProtKB-UniRule"/>
</dbReference>
<evidence type="ECO:0000256" key="6">
    <source>
        <dbReference type="ARBA" id="ARBA00022723"/>
    </source>
</evidence>
<dbReference type="RefSeq" id="WP_088255095.1">
    <property type="nucleotide sequence ID" value="NZ_NIDE01000005.1"/>
</dbReference>
<dbReference type="InterPro" id="IPR002125">
    <property type="entry name" value="CMP_dCMP_dom"/>
</dbReference>
<evidence type="ECO:0000256" key="8">
    <source>
        <dbReference type="ARBA" id="ARBA00022833"/>
    </source>
</evidence>
<dbReference type="NCBIfam" id="NF004064">
    <property type="entry name" value="PRK05578.1"/>
    <property type="match status" value="1"/>
</dbReference>
<evidence type="ECO:0000256" key="14">
    <source>
        <dbReference type="PIRSR" id="PIRSR606262-3"/>
    </source>
</evidence>
<evidence type="ECO:0000256" key="4">
    <source>
        <dbReference type="ARBA" id="ARBA00012783"/>
    </source>
</evidence>
<evidence type="ECO:0000259" key="16">
    <source>
        <dbReference type="PROSITE" id="PS51747"/>
    </source>
</evidence>
<dbReference type="SUPFAM" id="SSF53927">
    <property type="entry name" value="Cytidine deaminase-like"/>
    <property type="match status" value="1"/>
</dbReference>
<dbReference type="Gene3D" id="3.40.140.10">
    <property type="entry name" value="Cytidine Deaminase, domain 2"/>
    <property type="match status" value="1"/>
</dbReference>
<evidence type="ECO:0000313" key="17">
    <source>
        <dbReference type="EMBL" id="OWK41865.1"/>
    </source>
</evidence>
<evidence type="ECO:0000256" key="13">
    <source>
        <dbReference type="PIRSR" id="PIRSR606262-2"/>
    </source>
</evidence>
<feature type="binding site" evidence="13">
    <location>
        <begin position="48"/>
        <end position="54"/>
    </location>
    <ligand>
        <name>substrate</name>
    </ligand>
</feature>
<dbReference type="PROSITE" id="PS51747">
    <property type="entry name" value="CYT_DCMP_DEAMINASES_2"/>
    <property type="match status" value="1"/>
</dbReference>
<evidence type="ECO:0000256" key="5">
    <source>
        <dbReference type="ARBA" id="ARBA00018266"/>
    </source>
</evidence>
<evidence type="ECO:0000256" key="2">
    <source>
        <dbReference type="ARBA" id="ARBA00003949"/>
    </source>
</evidence>
<dbReference type="EC" id="3.5.4.5" evidence="4 15"/>
<comment type="similarity">
    <text evidence="3 15">Belongs to the cytidine and deoxycytidylate deaminase family.</text>
</comment>
<feature type="binding site" evidence="14">
    <location>
        <position position="92"/>
    </location>
    <ligand>
        <name>Zn(2+)</name>
        <dbReference type="ChEBI" id="CHEBI:29105"/>
        <note>catalytic</note>
    </ligand>
</feature>
<evidence type="ECO:0000313" key="18">
    <source>
        <dbReference type="Proteomes" id="UP000214646"/>
    </source>
</evidence>
<dbReference type="NCBIfam" id="TIGR01354">
    <property type="entry name" value="cyt_deam_tetra"/>
    <property type="match status" value="1"/>
</dbReference>
<dbReference type="PANTHER" id="PTHR11644:SF2">
    <property type="entry name" value="CYTIDINE DEAMINASE"/>
    <property type="match status" value="1"/>
</dbReference>
<evidence type="ECO:0000256" key="12">
    <source>
        <dbReference type="PIRSR" id="PIRSR606262-1"/>
    </source>
</evidence>
<dbReference type="InterPro" id="IPR006262">
    <property type="entry name" value="Cyt_deam_tetra"/>
</dbReference>
<feature type="binding site" evidence="14">
    <location>
        <position position="95"/>
    </location>
    <ligand>
        <name>Zn(2+)</name>
        <dbReference type="ChEBI" id="CHEBI:29105"/>
        <note>catalytic</note>
    </ligand>
</feature>
<keyword evidence="18" id="KW-1185">Reference proteome</keyword>
<dbReference type="InterPro" id="IPR016193">
    <property type="entry name" value="Cytidine_deaminase-like"/>
</dbReference>
<evidence type="ECO:0000256" key="9">
    <source>
        <dbReference type="ARBA" id="ARBA00032005"/>
    </source>
</evidence>
<proteinExistence type="inferred from homology"/>
<comment type="caution">
    <text evidence="17">The sequence shown here is derived from an EMBL/GenBank/DDBJ whole genome shotgun (WGS) entry which is preliminary data.</text>
</comment>
<keyword evidence="6 14" id="KW-0479">Metal-binding</keyword>
<dbReference type="PANTHER" id="PTHR11644">
    <property type="entry name" value="CYTIDINE DEAMINASE"/>
    <property type="match status" value="1"/>
</dbReference>
<dbReference type="GO" id="GO:0055086">
    <property type="term" value="P:nucleobase-containing small molecule metabolic process"/>
    <property type="evidence" value="ECO:0007669"/>
    <property type="project" value="UniProtKB-ARBA"/>
</dbReference>
<gene>
    <name evidence="17" type="ORF">FRUB_03943</name>
</gene>
<dbReference type="FunFam" id="3.40.140.10:FF:000008">
    <property type="entry name" value="Cytidine deaminase"/>
    <property type="match status" value="1"/>
</dbReference>
<keyword evidence="8 14" id="KW-0862">Zinc</keyword>
<name>A0A225DZR0_9BACT</name>
<dbReference type="Proteomes" id="UP000214646">
    <property type="component" value="Unassembled WGS sequence"/>
</dbReference>
<dbReference type="GO" id="GO:0008270">
    <property type="term" value="F:zinc ion binding"/>
    <property type="evidence" value="ECO:0007669"/>
    <property type="project" value="UniProtKB-UniRule"/>
</dbReference>
<organism evidence="17 18">
    <name type="scientific">Fimbriiglobus ruber</name>
    <dbReference type="NCBI Taxonomy" id="1908690"/>
    <lineage>
        <taxon>Bacteria</taxon>
        <taxon>Pseudomonadati</taxon>
        <taxon>Planctomycetota</taxon>
        <taxon>Planctomycetia</taxon>
        <taxon>Gemmatales</taxon>
        <taxon>Gemmataceae</taxon>
        <taxon>Fimbriiglobus</taxon>
    </lineage>
</organism>
<comment type="cofactor">
    <cofactor evidence="1 14 15">
        <name>Zn(2+)</name>
        <dbReference type="ChEBI" id="CHEBI:29105"/>
    </cofactor>
</comment>
<evidence type="ECO:0000256" key="3">
    <source>
        <dbReference type="ARBA" id="ARBA00006576"/>
    </source>
</evidence>
<protein>
    <recommendedName>
        <fullName evidence="5 15">Cytidine deaminase</fullName>
        <ecNumber evidence="4 15">3.5.4.5</ecNumber>
    </recommendedName>
    <alternativeName>
        <fullName evidence="9 15">Cytidine aminohydrolase</fullName>
    </alternativeName>
</protein>
<comment type="catalytic activity">
    <reaction evidence="10 15">
        <text>2'-deoxycytidine + H2O + H(+) = 2'-deoxyuridine + NH4(+)</text>
        <dbReference type="Rhea" id="RHEA:13433"/>
        <dbReference type="ChEBI" id="CHEBI:15377"/>
        <dbReference type="ChEBI" id="CHEBI:15378"/>
        <dbReference type="ChEBI" id="CHEBI:15698"/>
        <dbReference type="ChEBI" id="CHEBI:16450"/>
        <dbReference type="ChEBI" id="CHEBI:28938"/>
        <dbReference type="EC" id="3.5.4.5"/>
    </reaction>
</comment>
<evidence type="ECO:0000256" key="15">
    <source>
        <dbReference type="RuleBase" id="RU364006"/>
    </source>
</evidence>
<sequence length="136" mass="14513">MAAPDDQMLHNLAKRAKAASETAYCPYSKFRVGAAVLTDDGQIFEGCNVENASYGLTICAERNAVFQMVARAKQKITAVVIYTPTVKPSAPCGACRQVINEFGPDALIMSVCDGEGVLKKKLSELLPDAFGPANLN</sequence>
<dbReference type="GO" id="GO:0005829">
    <property type="term" value="C:cytosol"/>
    <property type="evidence" value="ECO:0007669"/>
    <property type="project" value="TreeGrafter"/>
</dbReference>
<dbReference type="GO" id="GO:0042802">
    <property type="term" value="F:identical protein binding"/>
    <property type="evidence" value="ECO:0007669"/>
    <property type="project" value="UniProtKB-ARBA"/>
</dbReference>
<keyword evidence="7 15" id="KW-0378">Hydrolase</keyword>